<evidence type="ECO:0000256" key="1">
    <source>
        <dbReference type="SAM" id="Phobius"/>
    </source>
</evidence>
<keyword evidence="1" id="KW-0812">Transmembrane</keyword>
<gene>
    <name evidence="2" type="ORF">ABXZ36_15475</name>
</gene>
<reference evidence="2 3" key="1">
    <citation type="submission" date="2024-07" db="EMBL/GenBank/DDBJ databases">
        <title>The genome sequence of type strain Sediminicola arcticus GDMCC 1.2805.</title>
        <authorList>
            <person name="Liu Y."/>
        </authorList>
    </citation>
    <scope>NUCLEOTIDE SEQUENCE [LARGE SCALE GENOMIC DNA]</scope>
    <source>
        <strain evidence="2 3">GDMCC 1.2805</strain>
    </source>
</reference>
<evidence type="ECO:0000313" key="3">
    <source>
        <dbReference type="Proteomes" id="UP001549799"/>
    </source>
</evidence>
<dbReference type="EMBL" id="JBEXAE010000011">
    <property type="protein sequence ID" value="MET6992047.1"/>
    <property type="molecule type" value="Genomic_DNA"/>
</dbReference>
<organism evidence="2 3">
    <name type="scientific">Sediminicola arcticus</name>
    <dbReference type="NCBI Taxonomy" id="1574308"/>
    <lineage>
        <taxon>Bacteria</taxon>
        <taxon>Pseudomonadati</taxon>
        <taxon>Bacteroidota</taxon>
        <taxon>Flavobacteriia</taxon>
        <taxon>Flavobacteriales</taxon>
        <taxon>Flavobacteriaceae</taxon>
        <taxon>Sediminicola</taxon>
    </lineage>
</organism>
<dbReference type="Proteomes" id="UP001549799">
    <property type="component" value="Unassembled WGS sequence"/>
</dbReference>
<protein>
    <submittedName>
        <fullName evidence="2">DUF6090 family protein</fullName>
    </submittedName>
</protein>
<name>A0ABV2SY16_9FLAO</name>
<feature type="transmembrane region" description="Helical" evidence="1">
    <location>
        <begin position="21"/>
        <end position="42"/>
    </location>
</feature>
<dbReference type="InterPro" id="IPR045749">
    <property type="entry name" value="DUF6090"/>
</dbReference>
<keyword evidence="1" id="KW-1133">Transmembrane helix</keyword>
<sequence length="237" mass="27629">MIKFFRKIRQNLLMENKTGKYLKYAIGEIILVVIGILIALQLNNLNENKKNDVFEKEILSQIQENLKSDKFVLKQIELNFMKAIASSNKILNAQESQKTKDSIKIWLGAIIQFDRFQPLTNAYEVLKSNGLDRISNKQLRFLLGKYYDDESLRMIKSTNDIEIAFNDHWIPILFEETVEFEFKKSVELKDYSVLLKSSKERNILKLNRDNYSSGINKIKSGISTIEEIQNLIGKEIK</sequence>
<dbReference type="Pfam" id="PF19578">
    <property type="entry name" value="DUF6090"/>
    <property type="match status" value="1"/>
</dbReference>
<comment type="caution">
    <text evidence="2">The sequence shown here is derived from an EMBL/GenBank/DDBJ whole genome shotgun (WGS) entry which is preliminary data.</text>
</comment>
<evidence type="ECO:0000313" key="2">
    <source>
        <dbReference type="EMBL" id="MET6992047.1"/>
    </source>
</evidence>
<keyword evidence="3" id="KW-1185">Reference proteome</keyword>
<keyword evidence="1" id="KW-0472">Membrane</keyword>
<accession>A0ABV2SY16</accession>
<proteinExistence type="predicted"/>
<dbReference type="RefSeq" id="WP_354616589.1">
    <property type="nucleotide sequence ID" value="NZ_JBEXAE010000011.1"/>
</dbReference>